<evidence type="ECO:0000313" key="4">
    <source>
        <dbReference type="EMBL" id="CAL6094330.1"/>
    </source>
</evidence>
<organism evidence="2">
    <name type="scientific">Hexamita inflata</name>
    <dbReference type="NCBI Taxonomy" id="28002"/>
    <lineage>
        <taxon>Eukaryota</taxon>
        <taxon>Metamonada</taxon>
        <taxon>Diplomonadida</taxon>
        <taxon>Hexamitidae</taxon>
        <taxon>Hexamitinae</taxon>
        <taxon>Hexamita</taxon>
    </lineage>
</organism>
<dbReference type="EMBL" id="CAXDID020000400">
    <property type="protein sequence ID" value="CAL6087312.1"/>
    <property type="molecule type" value="Genomic_DNA"/>
</dbReference>
<dbReference type="Proteomes" id="UP001642409">
    <property type="component" value="Unassembled WGS sequence"/>
</dbReference>
<evidence type="ECO:0000313" key="3">
    <source>
        <dbReference type="EMBL" id="CAL6087312.1"/>
    </source>
</evidence>
<evidence type="ECO:0000313" key="5">
    <source>
        <dbReference type="Proteomes" id="UP001642409"/>
    </source>
</evidence>
<dbReference type="EMBL" id="CAXDID020000465">
    <property type="protein sequence ID" value="CAL6094330.1"/>
    <property type="molecule type" value="Genomic_DNA"/>
</dbReference>
<sequence length="2860" mass="316628">MIEIFQILMYTNPLCDSVNIGLVWGAYYNCDMSNIVDSSVTTAQGDLSVANVLDLQKLNNNFSLANFTGQINNMYIFVNTSILVTDPISYITIFDYISGSMRNVTLSGFINITIDTSNAVQIFLAPFGNFLYDQTTLNTKFTQIKSDLQFMVNGMRVQFDRQWYNGTIKTRLLSNFNEIADSFRKLMLTSPILNYAALLKQKIIFCEIVNKIAYYSGFQAFYKPNLHTKLYELPLKTILDYKQLLNGATEVKLDSNENQVTDDSFTKIVYTTDVQAFVPNGLMCSQTSYFKYDGSCTTNTACGGSIFKQMCLKACPLGLFTMNFNVDSVNYCVEECPKHLGYLTSGQYCVYSPSSSCSGGETLFLKGCYSNMPSGLISWSEPSSYADCFAGSFKYFVQKSKLGYNYCTNTIPRGFYFRDKTVTSECSDFILPTGECAFQCLSNQILNIIGDSKFCLYTCSINSGTALVNSNGVCSPSCSDNKYVFKSICLSCIDVNDGGPHFNQTSLQCMTCAQVKYTKMERVCTNSCPYLFNSVCYDSCPPQTFTDGSNCVLACANQIQGESCSTCALSFNKYCRTACNQFEYQVNGQCKSRSRARYGRVWNYTESYNLDEIGSVDLNILDQTNGDPTIPLNLVNVYSLSLFGSSYNLLRVNSGSVKNGKFVVNVTLDFSVLTQPDETIVCLFESVNGVVSNVEVTGEVRIKNLQPRRQIVLSNAFGSVLLRNSERVNKLLNIKTSLKYFIDDVQVTSNGIINGVQVVLVSSREEAMTDAQLAPFTAAGLKIILDSAEDIQTQINKKTLVQQEIKLVDETIKVYTLINASDKIMQNAFADYYTSPLLQQKQQSNDINGMKQYNFDFHKNIIELLTNQEQILITVFTTQFKAIVQENNQFSFKCQGNYIVDISTLTCIQRSACNKFILDAMCLNNCLKGQYYVAGSTNICFDECPHYNGYRNPVYQNLISKDENSCIQCPNFAYQDKCLTACASYHFTFQSGCYNTCPEGTLSSGQTCSSPTSSASCAPKYFVKQSVITLQYLYDICSSIKLHLYKDSSNTYLPICSGKILLDETCDTTSLLSCTNVASITNVPLSQMISGNNICTLQCYSGFTNSSGLCLNACSELYYQQYFSGNCLTCQQNVYDSGTFWSRLTKQCVSSCLYVNRTLCSSSALNPFDLTKCIFKLTDTQIIQISCIRACQYLSLQSQIDICIQLCPQLNLYIDQLDYPICEQYSDLINCPRKLVIADSVEYSCIEICPSYSYIYLDFCLNSCPALAKFTDGISKTCNPCDGSQGAQMKYKIGLICSSTPCAYYINFVSNECSVGTCSETGGNYINQNGNKICAPGCPLNQKFYNGNCYQSCPANAPFLQITGTQCDIECNGQTIYQIGDQKNCLTSCDPSYFLGQAEAGYQICVNCTSDQIAQRSDNHCILRTNCVYFSLDSPICESGLGLNCPKILVRDSNSFFCRQNCSGYLEYQDQCYSKCPVNTIMDVSGTTCVTICSFYRLVTFSGILQAQCQTDTCTDFQYIDLSIHDTVSGCYVNCPAETLKTRTNTCVKDCVIFDVYPIPTYCEIPGTPSCLNFRKVSGTSVFICATCTPKEFLNGFECALNCDGQFVQLSNKSICQSTCGCFPKGYTEETFNSVSVNVCQNTCPVEFPYYDIFTLLGTQRCFNSNCGPNGKFLEVNQKCVSICASGNYFINYSSQKKFQCKDFNESCDRYYRNNGMKECYLVCPLIYPFLNGNECLKSCDPYMNDPKSPTQKLCLSSCGGVNPPFTLTDAEGRTQCTSSCGDLFVQQAGKKFSCVSFCQFYTWDGSSKKCTQTCEYYRIDPTKDKLAYWCSDTCAALNMTYSVADGSGKNKCVSFCPAAYPFLDGTVCKNYCLFIVEQIITDVSKFKCISSCPKFHQLYPTDSSIRICRQNCVGSVPYVFGSQCVSNCGLTINKYVGSDGLTCVSTCSGETAMNETAAVWFCDSRCDFYADSGARTCSSAGTAGYPYRQVYQQIVSNAVTTTRYQYVTNCPNNEYAVVGGVSVCQTCTLYELVGAAHKCVSSCSASQVQFKYQCFTGLCKDIVGVGSSFYSGVDKKCSQTCGDHFVYDQVSFQCSPTCPANSVYFVSGSQQICSFSCAGTNDYVTLDFRYAINGVGQCVQICPVGSFKELLQAGETYKYCASQCTGKQYKVVAGEQICVSTCPVYAMEAGGVKRCYDSCGDSAQNKIQVIISGSETQCVSLCPPSHPFMAANGGLECIQTCPNLFYSLVGNVRKCLDSCYLNASVEVLFSVPSHQLCIGACGDQQMFLRDSGSIGTCVEVCPLTKNYYDSNRECQAECVPKVYRIDGAQKQCMASCSPPYNRIVVDNDYQQCNLYCTGLTPYTKLDNVCVSLCPVGTYLHDLICKLLCPSTMKYALFQSGHHICSTTCPSKIFSSQSGVQNLFCQDSCLSPNLFRNEVSSGYTQCINQCGAGEYQHSTRECNSRNCLQDPTNKFVSNWVCLLVCPDFVDLSDYSCKATCSGSFSGYVQQVLMSQNSRVCHPTCPTNFIDLRASSQYQSAGVCVTYCPTTETLYQEPFSVSQFYCMQKCSDANRFVQPDLVYCGNTCASTFFQQNETGHNFCISSCDMPLGRLSIYGITKCMVCPKYVSEVDQACLAACDFSNVSFGAQICRMAGGVRNTVTCPVYTNNAAPFLCIYACFTMRDGPWCVQDCSVTGKRFVPESGFDCASSCPYFYEFQQIFGVEQPRCNQTCDYMLSSANLQECQRKCYSNTSVYVFGLTYCSNCSSTQKLLVQANKLFSCISTACPDSTFSKSNLCSYVECGDSQVQTTSQLLTGYVCADPFSFNITTTLQSVTNLNLNVSQIQAIGFSAYILLQNVHK</sequence>
<dbReference type="EMBL" id="CATOUU010000288">
    <property type="protein sequence ID" value="CAI9923624.1"/>
    <property type="molecule type" value="Genomic_DNA"/>
</dbReference>
<comment type="caution">
    <text evidence="2">The sequence shown here is derived from an EMBL/GenBank/DDBJ whole genome shotgun (WGS) entry which is preliminary data.</text>
</comment>
<protein>
    <submittedName>
        <fullName evidence="2">Uncharacterized protein</fullName>
    </submittedName>
</protein>
<evidence type="ECO:0000313" key="2">
    <source>
        <dbReference type="EMBL" id="CAI9938927.1"/>
    </source>
</evidence>
<proteinExistence type="predicted"/>
<gene>
    <name evidence="1" type="ORF">HINF_LOCUS11269</name>
    <name evidence="2" type="ORF">HINF_LOCUS26572</name>
    <name evidence="3" type="ORF">HINF_LOCUS63585</name>
    <name evidence="4" type="ORF">HINF_LOCUS67418</name>
</gene>
<dbReference type="EMBL" id="CATOUU010000659">
    <property type="protein sequence ID" value="CAI9938927.1"/>
    <property type="molecule type" value="Genomic_DNA"/>
</dbReference>
<reference evidence="3 5" key="2">
    <citation type="submission" date="2024-07" db="EMBL/GenBank/DDBJ databases">
        <authorList>
            <person name="Akdeniz Z."/>
        </authorList>
    </citation>
    <scope>NUCLEOTIDE SEQUENCE [LARGE SCALE GENOMIC DNA]</scope>
</reference>
<evidence type="ECO:0000313" key="1">
    <source>
        <dbReference type="EMBL" id="CAI9923624.1"/>
    </source>
</evidence>
<keyword evidence="5" id="KW-1185">Reference proteome</keyword>
<name>A0AA86PPV5_9EUKA</name>
<reference evidence="2" key="1">
    <citation type="submission" date="2023-06" db="EMBL/GenBank/DDBJ databases">
        <authorList>
            <person name="Kurt Z."/>
        </authorList>
    </citation>
    <scope>NUCLEOTIDE SEQUENCE</scope>
</reference>
<accession>A0AA86PPV5</accession>